<accession>A0A4R3HXT6</accession>
<keyword evidence="2" id="KW-1185">Reference proteome</keyword>
<organism evidence="1 2">
    <name type="scientific">Paucimonas lemoignei</name>
    <name type="common">Pseudomonas lemoignei</name>
    <dbReference type="NCBI Taxonomy" id="29443"/>
    <lineage>
        <taxon>Bacteria</taxon>
        <taxon>Pseudomonadati</taxon>
        <taxon>Pseudomonadota</taxon>
        <taxon>Betaproteobacteria</taxon>
        <taxon>Burkholderiales</taxon>
        <taxon>Burkholderiaceae</taxon>
        <taxon>Paucimonas</taxon>
    </lineage>
</organism>
<comment type="caution">
    <text evidence="1">The sequence shown here is derived from an EMBL/GenBank/DDBJ whole genome shotgun (WGS) entry which is preliminary data.</text>
</comment>
<dbReference type="AlphaFoldDB" id="A0A4R3HXT6"/>
<sequence length="291" mass="31320">MLAKKIPLLMFCTLTACVNLDPAVRRQDADALAAAHGWKPMRLRTGEFTLAAYATPATAGQILTIYIEGDGLAWLTRSQASGDPTPRRPLALELALRHPHGSVAYLARPCQFVEGEDRRGCDTDFWTSRRFAPQVIAASNQAIDALKAHYGVARLALVGYSGGGAVAALVAARRKDVVRLVTVAGNLDHQAWTRLHGVPPLDGSLNPADAWDALQDVPQLHFVGARDANITAQVAASYAARFPQARRPAIRSVDGFSHTCCWVEQWPVLALQAFPQSEAGRNSAISAAPSR</sequence>
<dbReference type="InterPro" id="IPR029058">
    <property type="entry name" value="AB_hydrolase_fold"/>
</dbReference>
<gene>
    <name evidence="1" type="ORF">EDC30_103280</name>
</gene>
<evidence type="ECO:0008006" key="3">
    <source>
        <dbReference type="Google" id="ProtNLM"/>
    </source>
</evidence>
<dbReference type="RefSeq" id="WP_243656676.1">
    <property type="nucleotide sequence ID" value="NZ_SLZQ01000003.1"/>
</dbReference>
<dbReference type="SUPFAM" id="SSF53474">
    <property type="entry name" value="alpha/beta-Hydrolases"/>
    <property type="match status" value="1"/>
</dbReference>
<protein>
    <recommendedName>
        <fullName evidence="3">Alpha/beta hydrolase</fullName>
    </recommendedName>
</protein>
<name>A0A4R3HXT6_PAULE</name>
<dbReference type="Proteomes" id="UP000295382">
    <property type="component" value="Unassembled WGS sequence"/>
</dbReference>
<dbReference type="PROSITE" id="PS51257">
    <property type="entry name" value="PROKAR_LIPOPROTEIN"/>
    <property type="match status" value="1"/>
</dbReference>
<reference evidence="1 2" key="1">
    <citation type="submission" date="2019-03" db="EMBL/GenBank/DDBJ databases">
        <title>Genomic Encyclopedia of Type Strains, Phase IV (KMG-IV): sequencing the most valuable type-strain genomes for metagenomic binning, comparative biology and taxonomic classification.</title>
        <authorList>
            <person name="Goeker M."/>
        </authorList>
    </citation>
    <scope>NUCLEOTIDE SEQUENCE [LARGE SCALE GENOMIC DNA]</scope>
    <source>
        <strain evidence="1 2">DSM 7445</strain>
    </source>
</reference>
<dbReference type="EMBL" id="SLZQ01000003">
    <property type="protein sequence ID" value="TCS37988.1"/>
    <property type="molecule type" value="Genomic_DNA"/>
</dbReference>
<proteinExistence type="predicted"/>
<evidence type="ECO:0000313" key="1">
    <source>
        <dbReference type="EMBL" id="TCS37988.1"/>
    </source>
</evidence>
<dbReference type="Gene3D" id="3.40.50.1820">
    <property type="entry name" value="alpha/beta hydrolase"/>
    <property type="match status" value="1"/>
</dbReference>
<evidence type="ECO:0000313" key="2">
    <source>
        <dbReference type="Proteomes" id="UP000295382"/>
    </source>
</evidence>